<sequence>MRNYLTCGSEPGDASLAREAYLQGNKTLSLQCSRMHFWTLCIKCVMARMVTRSPHERHSY</sequence>
<dbReference type="AlphaFoldDB" id="A0A2V0QK22"/>
<reference evidence="1 2" key="1">
    <citation type="submission" date="2018-04" db="EMBL/GenBank/DDBJ databases">
        <title>Draft genome sequence of Pseudomonas syringae pv. actinidiae biovar 1 strains isolated from kiwifruit in Kagawa prefecture.</title>
        <authorList>
            <person name="Tabuchi M."/>
            <person name="Saito M."/>
            <person name="Fujiwara S."/>
            <person name="Sasa N."/>
            <person name="Akimitsu K."/>
            <person name="Gomi K."/>
            <person name="Konishi-Sugita S."/>
            <person name="Hamano K."/>
            <person name="Kataoka I."/>
        </authorList>
    </citation>
    <scope>NUCLEOTIDE SEQUENCE [LARGE SCALE GENOMIC DNA]</scope>
    <source>
        <strain evidence="1 2">MAFF212206</strain>
    </source>
</reference>
<accession>A0A2V0QK22</accession>
<gene>
    <name evidence="1" type="ORF">KPSA1_06962</name>
</gene>
<dbReference type="Proteomes" id="UP000247480">
    <property type="component" value="Unassembled WGS sequence"/>
</dbReference>
<evidence type="ECO:0000313" key="1">
    <source>
        <dbReference type="EMBL" id="GBH13473.1"/>
    </source>
</evidence>
<protein>
    <submittedName>
        <fullName evidence="1">Uncharacterized protein</fullName>
    </submittedName>
</protein>
<proteinExistence type="predicted"/>
<comment type="caution">
    <text evidence="1">The sequence shown here is derived from an EMBL/GenBank/DDBJ whole genome shotgun (WGS) entry which is preliminary data.</text>
</comment>
<evidence type="ECO:0000313" key="2">
    <source>
        <dbReference type="Proteomes" id="UP000247480"/>
    </source>
</evidence>
<dbReference type="EMBL" id="BGJZ01000352">
    <property type="protein sequence ID" value="GBH13473.1"/>
    <property type="molecule type" value="Genomic_DNA"/>
</dbReference>
<organism evidence="1 2">
    <name type="scientific">Pseudomonas syringae pv. actinidiae</name>
    <dbReference type="NCBI Taxonomy" id="103796"/>
    <lineage>
        <taxon>Bacteria</taxon>
        <taxon>Pseudomonadati</taxon>
        <taxon>Pseudomonadota</taxon>
        <taxon>Gammaproteobacteria</taxon>
        <taxon>Pseudomonadales</taxon>
        <taxon>Pseudomonadaceae</taxon>
        <taxon>Pseudomonas</taxon>
        <taxon>Pseudomonas syringae</taxon>
    </lineage>
</organism>
<name>A0A2V0QK22_PSESF</name>